<evidence type="ECO:0008006" key="5">
    <source>
        <dbReference type="Google" id="ProtNLM"/>
    </source>
</evidence>
<reference evidence="4" key="1">
    <citation type="journal article" date="2019" name="Int. J. Syst. Evol. Microbiol.">
        <title>The Global Catalogue of Microorganisms (GCM) 10K type strain sequencing project: providing services to taxonomists for standard genome sequencing and annotation.</title>
        <authorList>
            <consortium name="The Broad Institute Genomics Platform"/>
            <consortium name="The Broad Institute Genome Sequencing Center for Infectious Disease"/>
            <person name="Wu L."/>
            <person name="Ma J."/>
        </authorList>
    </citation>
    <scope>NUCLEOTIDE SEQUENCE [LARGE SCALE GENOMIC DNA]</scope>
    <source>
        <strain evidence="4">JCM 18392</strain>
    </source>
</reference>
<feature type="region of interest" description="Disordered" evidence="1">
    <location>
        <begin position="292"/>
        <end position="326"/>
    </location>
</feature>
<name>A0ABP9DRI4_9GAMM</name>
<evidence type="ECO:0000256" key="2">
    <source>
        <dbReference type="SAM" id="Phobius"/>
    </source>
</evidence>
<comment type="caution">
    <text evidence="3">The sequence shown here is derived from an EMBL/GenBank/DDBJ whole genome shotgun (WGS) entry which is preliminary data.</text>
</comment>
<accession>A0ABP9DRI4</accession>
<dbReference type="EMBL" id="BAABJY010000001">
    <property type="protein sequence ID" value="GAA4855563.1"/>
    <property type="molecule type" value="Genomic_DNA"/>
</dbReference>
<dbReference type="Gene3D" id="1.20.140.160">
    <property type="match status" value="1"/>
</dbReference>
<evidence type="ECO:0000313" key="4">
    <source>
        <dbReference type="Proteomes" id="UP001501323"/>
    </source>
</evidence>
<sequence>MTARTLDETAAAPAALTAFLRGVERRGAVFAQLLTGSAAAGDEALVATLRAFRALVGDTPFTDWPRRFWSLLLASPRLRTSPWDPAWPPAFAVLPGLGRGPRAALLLRLVAGLADADAAAVLGVARPTYRLALLRALPHREDGAPDAERWKSLAEAAQAAIRQLPADRLAEIARHREAAVHGLKPPPAPRPRRVAHGGDRSWRLARLAVVAATGLALAVTWLWPDFLRESAPDGIRVEPLPPPQPPKAMYHDDARLLTHRDFDMLLADTGTPASGDPGFYAWYAVQVERSRAGDDAEPLPLGDADEPLADLPGTDAGPTEVDDAPR</sequence>
<keyword evidence="2" id="KW-0472">Membrane</keyword>
<feature type="transmembrane region" description="Helical" evidence="2">
    <location>
        <begin position="204"/>
        <end position="223"/>
    </location>
</feature>
<evidence type="ECO:0000313" key="3">
    <source>
        <dbReference type="EMBL" id="GAA4855563.1"/>
    </source>
</evidence>
<protein>
    <recommendedName>
        <fullName evidence="5">RNA polymerase subunit sigma-70</fullName>
    </recommendedName>
</protein>
<keyword evidence="2" id="KW-0812">Transmembrane</keyword>
<dbReference type="Proteomes" id="UP001501323">
    <property type="component" value="Unassembled WGS sequence"/>
</dbReference>
<keyword evidence="2" id="KW-1133">Transmembrane helix</keyword>
<dbReference type="RefSeq" id="WP_345293823.1">
    <property type="nucleotide sequence ID" value="NZ_BAABJY010000001.1"/>
</dbReference>
<organism evidence="3 4">
    <name type="scientific">Luteimonas vadosa</name>
    <dbReference type="NCBI Taxonomy" id="1165507"/>
    <lineage>
        <taxon>Bacteria</taxon>
        <taxon>Pseudomonadati</taxon>
        <taxon>Pseudomonadota</taxon>
        <taxon>Gammaproteobacteria</taxon>
        <taxon>Lysobacterales</taxon>
        <taxon>Lysobacteraceae</taxon>
        <taxon>Luteimonas</taxon>
    </lineage>
</organism>
<gene>
    <name evidence="3" type="ORF">GCM10023332_03990</name>
</gene>
<evidence type="ECO:0000256" key="1">
    <source>
        <dbReference type="SAM" id="MobiDB-lite"/>
    </source>
</evidence>
<keyword evidence="4" id="KW-1185">Reference proteome</keyword>
<proteinExistence type="predicted"/>